<dbReference type="CDD" id="cd19481">
    <property type="entry name" value="RecA-like_protease"/>
    <property type="match status" value="1"/>
</dbReference>
<gene>
    <name evidence="3" type="ORF">CGLO_04085</name>
</gene>
<dbReference type="InterPro" id="IPR056599">
    <property type="entry name" value="AAA_lid_fung"/>
</dbReference>
<dbReference type="InterPro" id="IPR003593">
    <property type="entry name" value="AAA+_ATPase"/>
</dbReference>
<dbReference type="Pfam" id="PF00004">
    <property type="entry name" value="AAA"/>
    <property type="match status" value="1"/>
</dbReference>
<dbReference type="EMBL" id="AMYD01000831">
    <property type="protein sequence ID" value="EQB55911.1"/>
    <property type="molecule type" value="Genomic_DNA"/>
</dbReference>
<dbReference type="Proteomes" id="UP000015530">
    <property type="component" value="Unassembled WGS sequence"/>
</dbReference>
<dbReference type="OMA" id="YLVSAMG"/>
<reference evidence="4" key="1">
    <citation type="journal article" date="2013" name="Mol. Plant Microbe Interact.">
        <title>Global aspects of pacC regulation of pathogenicity genes in Colletotrichum gloeosporioides as revealed by transcriptome analysis.</title>
        <authorList>
            <person name="Alkan N."/>
            <person name="Meng X."/>
            <person name="Friedlander G."/>
            <person name="Reuveni E."/>
            <person name="Sukno S."/>
            <person name="Sherman A."/>
            <person name="Thon M."/>
            <person name="Fluhr R."/>
            <person name="Prusky D."/>
        </authorList>
    </citation>
    <scope>NUCLEOTIDE SEQUENCE [LARGE SCALE GENOMIC DNA]</scope>
    <source>
        <strain evidence="4">Cg-14</strain>
    </source>
</reference>
<dbReference type="AlphaFoldDB" id="T0LVV5"/>
<evidence type="ECO:0000313" key="3">
    <source>
        <dbReference type="EMBL" id="EQB55911.1"/>
    </source>
</evidence>
<dbReference type="PANTHER" id="PTHR46411:SF2">
    <property type="entry name" value="AAA+ ATPASE DOMAIN-CONTAINING PROTEIN"/>
    <property type="match status" value="1"/>
</dbReference>
<protein>
    <recommendedName>
        <fullName evidence="2">AAA+ ATPase domain-containing protein</fullName>
    </recommendedName>
</protein>
<dbReference type="SMART" id="SM00382">
    <property type="entry name" value="AAA"/>
    <property type="match status" value="1"/>
</dbReference>
<name>T0LVV5_COLGC</name>
<dbReference type="eggNOG" id="KOG0742">
    <property type="taxonomic scope" value="Eukaryota"/>
</dbReference>
<dbReference type="SUPFAM" id="SSF52540">
    <property type="entry name" value="P-loop containing nucleoside triphosphate hydrolases"/>
    <property type="match status" value="1"/>
</dbReference>
<sequence>MSRYLGPRHEKDLTEDDLMLMQHYVHAFVLRSRQWVTIPIDKPSDVEFSNSFDDLVLPDNHSKTVRALVDTHESLRATRSSESRTGNPLSIGSCLDLVKGKGAGLVILLHGPPGVGKTSTAECVADDTKRPLFPITCGDIGETALEVEKNLQSNFQLAHKWGCVLLLDEADVFLAKRTRSDLRHNAVTSVFLRTLEYYAGILFLTTNRVGTMDPAFKSRIQVSLFYPKLNLKVTKELYRKFIKRAKDEQRSRGHVEFEIKKSEIMDFAKEHFRDLERNGRDTWNGRQIRNAFQTAIALAEHKAKKRIDGEPVPVLGEEQFKIVAEGYAKFDEYLVSAMGASEAEWANRDRWRADPYTTIPAYTQMTPQVVPLTTEQRPAYVRSSARKLPASGQDSSTEESESETESEDDEKDQRHGNAKGRHGKGQQSRPPGLSDGEWEAYQKVCGMYKLK</sequence>
<dbReference type="InterPro" id="IPR027417">
    <property type="entry name" value="P-loop_NTPase"/>
</dbReference>
<proteinExistence type="predicted"/>
<feature type="region of interest" description="Disordered" evidence="1">
    <location>
        <begin position="382"/>
        <end position="438"/>
    </location>
</feature>
<evidence type="ECO:0000259" key="2">
    <source>
        <dbReference type="SMART" id="SM00382"/>
    </source>
</evidence>
<comment type="caution">
    <text evidence="3">The sequence shown here is derived from an EMBL/GenBank/DDBJ whole genome shotgun (WGS) entry which is preliminary data.</text>
</comment>
<dbReference type="PANTHER" id="PTHR46411">
    <property type="entry name" value="FAMILY ATPASE, PUTATIVE-RELATED"/>
    <property type="match status" value="1"/>
</dbReference>
<feature type="domain" description="AAA+ ATPase" evidence="2">
    <location>
        <begin position="103"/>
        <end position="230"/>
    </location>
</feature>
<dbReference type="STRING" id="1237896.T0LVV5"/>
<evidence type="ECO:0000256" key="1">
    <source>
        <dbReference type="SAM" id="MobiDB-lite"/>
    </source>
</evidence>
<dbReference type="Gene3D" id="3.40.50.300">
    <property type="entry name" value="P-loop containing nucleotide triphosphate hydrolases"/>
    <property type="match status" value="1"/>
</dbReference>
<feature type="compositionally biased region" description="Acidic residues" evidence="1">
    <location>
        <begin position="396"/>
        <end position="410"/>
    </location>
</feature>
<dbReference type="GO" id="GO:0016887">
    <property type="term" value="F:ATP hydrolysis activity"/>
    <property type="evidence" value="ECO:0007669"/>
    <property type="project" value="InterPro"/>
</dbReference>
<accession>T0LVV5</accession>
<dbReference type="OrthoDB" id="10042665at2759"/>
<evidence type="ECO:0000313" key="4">
    <source>
        <dbReference type="Proteomes" id="UP000015530"/>
    </source>
</evidence>
<dbReference type="GO" id="GO:0005524">
    <property type="term" value="F:ATP binding"/>
    <property type="evidence" value="ECO:0007669"/>
    <property type="project" value="InterPro"/>
</dbReference>
<organism evidence="3 4">
    <name type="scientific">Colletotrichum gloeosporioides (strain Cg-14)</name>
    <name type="common">Anthracnose fungus</name>
    <name type="synonym">Glomerella cingulata</name>
    <dbReference type="NCBI Taxonomy" id="1237896"/>
    <lineage>
        <taxon>Eukaryota</taxon>
        <taxon>Fungi</taxon>
        <taxon>Dikarya</taxon>
        <taxon>Ascomycota</taxon>
        <taxon>Pezizomycotina</taxon>
        <taxon>Sordariomycetes</taxon>
        <taxon>Hypocreomycetidae</taxon>
        <taxon>Glomerellales</taxon>
        <taxon>Glomerellaceae</taxon>
        <taxon>Colletotrichum</taxon>
        <taxon>Colletotrichum gloeosporioides species complex</taxon>
    </lineage>
</organism>
<dbReference type="HOGENOM" id="CLU_004471_5_0_1"/>
<dbReference type="Pfam" id="PF23232">
    <property type="entry name" value="AAA_lid_13"/>
    <property type="match status" value="1"/>
</dbReference>
<dbReference type="InterPro" id="IPR003959">
    <property type="entry name" value="ATPase_AAA_core"/>
</dbReference>